<dbReference type="Proteomes" id="UP000694930">
    <property type="component" value="Chromosome 7"/>
</dbReference>
<proteinExistence type="predicted"/>
<feature type="compositionally biased region" description="Basic and acidic residues" evidence="1">
    <location>
        <begin position="112"/>
        <end position="123"/>
    </location>
</feature>
<protein>
    <submittedName>
        <fullName evidence="3">Uncharacterized protein LOC107024877</fullName>
    </submittedName>
</protein>
<keyword evidence="2" id="KW-1185">Reference proteome</keyword>
<accession>A0ABM1H749</accession>
<feature type="region of interest" description="Disordered" evidence="1">
    <location>
        <begin position="81"/>
        <end position="133"/>
    </location>
</feature>
<evidence type="ECO:0000256" key="1">
    <source>
        <dbReference type="SAM" id="MobiDB-lite"/>
    </source>
</evidence>
<feature type="compositionally biased region" description="Basic and acidic residues" evidence="1">
    <location>
        <begin position="81"/>
        <end position="99"/>
    </location>
</feature>
<dbReference type="GeneID" id="107024877"/>
<evidence type="ECO:0000313" key="3">
    <source>
        <dbReference type="RefSeq" id="XP_015081298.1"/>
    </source>
</evidence>
<reference evidence="3" key="2">
    <citation type="submission" date="2025-08" db="UniProtKB">
        <authorList>
            <consortium name="RefSeq"/>
        </authorList>
    </citation>
    <scope>IDENTIFICATION</scope>
</reference>
<organism evidence="2 3">
    <name type="scientific">Solanum pennellii</name>
    <name type="common">Tomato</name>
    <name type="synonym">Lycopersicon pennellii</name>
    <dbReference type="NCBI Taxonomy" id="28526"/>
    <lineage>
        <taxon>Eukaryota</taxon>
        <taxon>Viridiplantae</taxon>
        <taxon>Streptophyta</taxon>
        <taxon>Embryophyta</taxon>
        <taxon>Tracheophyta</taxon>
        <taxon>Spermatophyta</taxon>
        <taxon>Magnoliopsida</taxon>
        <taxon>eudicotyledons</taxon>
        <taxon>Gunneridae</taxon>
        <taxon>Pentapetalae</taxon>
        <taxon>asterids</taxon>
        <taxon>lamiids</taxon>
        <taxon>Solanales</taxon>
        <taxon>Solanaceae</taxon>
        <taxon>Solanoideae</taxon>
        <taxon>Solaneae</taxon>
        <taxon>Solanum</taxon>
        <taxon>Solanum subgen. Lycopersicon</taxon>
    </lineage>
</organism>
<evidence type="ECO:0000313" key="2">
    <source>
        <dbReference type="Proteomes" id="UP000694930"/>
    </source>
</evidence>
<name>A0ABM1H749_SOLPN</name>
<gene>
    <name evidence="3" type="primary">LOC107024877</name>
</gene>
<reference evidence="2" key="1">
    <citation type="journal article" date="2014" name="Nat. Genet.">
        <title>The genome of the stress-tolerant wild tomato species Solanum pennellii.</title>
        <authorList>
            <person name="Bolger A."/>
            <person name="Scossa F."/>
            <person name="Bolger M.E."/>
            <person name="Lanz C."/>
            <person name="Maumus F."/>
            <person name="Tohge T."/>
            <person name="Quesneville H."/>
            <person name="Alseekh S."/>
            <person name="Sorensen I."/>
            <person name="Lichtenstein G."/>
            <person name="Fich E.A."/>
            <person name="Conte M."/>
            <person name="Keller H."/>
            <person name="Schneeberger K."/>
            <person name="Schwacke R."/>
            <person name="Ofner I."/>
            <person name="Vrebalov J."/>
            <person name="Xu Y."/>
            <person name="Osorio S."/>
            <person name="Aflitos S.A."/>
            <person name="Schijlen E."/>
            <person name="Jimenez-Gomez J.M."/>
            <person name="Ryngajllo M."/>
            <person name="Kimura S."/>
            <person name="Kumar R."/>
            <person name="Koenig D."/>
            <person name="Headland L.R."/>
            <person name="Maloof J.N."/>
            <person name="Sinha N."/>
            <person name="van Ham R.C."/>
            <person name="Lankhorst R.K."/>
            <person name="Mao L."/>
            <person name="Vogel A."/>
            <person name="Arsova B."/>
            <person name="Panstruga R."/>
            <person name="Fei Z."/>
            <person name="Rose J.K."/>
            <person name="Zamir D."/>
            <person name="Carrari F."/>
            <person name="Giovannoni J.J."/>
            <person name="Weigel D."/>
            <person name="Usadel B."/>
            <person name="Fernie A.R."/>
        </authorList>
    </citation>
    <scope>NUCLEOTIDE SEQUENCE [LARGE SCALE GENOMIC DNA]</scope>
    <source>
        <strain evidence="2">cv. LA0716</strain>
    </source>
</reference>
<dbReference type="RefSeq" id="XP_015081298.1">
    <property type="nucleotide sequence ID" value="XM_015225812.1"/>
</dbReference>
<sequence>MWLRCGTGCGEMAEHQEKFPSLGTFSRLHSWRGYFPERRERLRDEMRRFVTGVSEDLEEECQAFMLHDNMDLCRLMVHAQQVEESHRRKRGREDKKPKPSDQAGCSSGTRMQKVDKSGPKKGNDNNAQRSSKLCGKCGRMHRGEYLVGTNSCYGCGKSGNMVRDYPQMRN</sequence>